<protein>
    <submittedName>
        <fullName evidence="1">Uncharacterized protein</fullName>
    </submittedName>
</protein>
<dbReference type="Proteomes" id="UP001234202">
    <property type="component" value="Unassembled WGS sequence"/>
</dbReference>
<reference evidence="1" key="1">
    <citation type="submission" date="2023-04" db="EMBL/GenBank/DDBJ databases">
        <title>Draft Genome sequencing of Naganishia species isolated from polar environments using Oxford Nanopore Technology.</title>
        <authorList>
            <person name="Leo P."/>
            <person name="Venkateswaran K."/>
        </authorList>
    </citation>
    <scope>NUCLEOTIDE SEQUENCE</scope>
    <source>
        <strain evidence="1">DBVPG 5303</strain>
    </source>
</reference>
<evidence type="ECO:0000313" key="1">
    <source>
        <dbReference type="EMBL" id="KAJ9128212.1"/>
    </source>
</evidence>
<dbReference type="EMBL" id="JASBWV010000001">
    <property type="protein sequence ID" value="KAJ9128212.1"/>
    <property type="molecule type" value="Genomic_DNA"/>
</dbReference>
<keyword evidence="2" id="KW-1185">Reference proteome</keyword>
<name>A0ACC2XW57_9TREE</name>
<comment type="caution">
    <text evidence="1">The sequence shown here is derived from an EMBL/GenBank/DDBJ whole genome shotgun (WGS) entry which is preliminary data.</text>
</comment>
<organism evidence="1 2">
    <name type="scientific">Naganishia onofrii</name>
    <dbReference type="NCBI Taxonomy" id="1851511"/>
    <lineage>
        <taxon>Eukaryota</taxon>
        <taxon>Fungi</taxon>
        <taxon>Dikarya</taxon>
        <taxon>Basidiomycota</taxon>
        <taxon>Agaricomycotina</taxon>
        <taxon>Tremellomycetes</taxon>
        <taxon>Filobasidiales</taxon>
        <taxon>Filobasidiaceae</taxon>
        <taxon>Naganishia</taxon>
    </lineage>
</organism>
<sequence length="133" mass="14810">MEDPELQQDTAWKDDLYVEFEGSYRCLFVYHEGFQCEKAAGTIKTITKHIRLTHSPCDKVLPDGRACQRHEGECHDHTALAKGLMPLNAYPGTASINGMGTVHFTPVFCFVCGEDQPPFFKWSLVGLVSEAGS</sequence>
<gene>
    <name evidence="1" type="ORF">QFC24_000504</name>
</gene>
<proteinExistence type="predicted"/>
<evidence type="ECO:0000313" key="2">
    <source>
        <dbReference type="Proteomes" id="UP001234202"/>
    </source>
</evidence>
<accession>A0ACC2XW57</accession>